<evidence type="ECO:0000256" key="1">
    <source>
        <dbReference type="ARBA" id="ARBA00010154"/>
    </source>
</evidence>
<evidence type="ECO:0000313" key="6">
    <source>
        <dbReference type="Proteomes" id="UP000435304"/>
    </source>
</evidence>
<dbReference type="Gene3D" id="2.60.120.10">
    <property type="entry name" value="Jelly Rolls"/>
    <property type="match status" value="1"/>
</dbReference>
<dbReference type="PANTHER" id="PTHR21047">
    <property type="entry name" value="DTDP-6-DEOXY-D-GLUCOSE-3,5 EPIMERASE"/>
    <property type="match status" value="1"/>
</dbReference>
<evidence type="ECO:0000256" key="2">
    <source>
        <dbReference type="PIRSR" id="PIRSR600888-1"/>
    </source>
</evidence>
<dbReference type="GO" id="GO:0019305">
    <property type="term" value="P:dTDP-rhamnose biosynthetic process"/>
    <property type="evidence" value="ECO:0007669"/>
    <property type="project" value="UniProtKB-UniRule"/>
</dbReference>
<dbReference type="Pfam" id="PF00908">
    <property type="entry name" value="dTDP_sugar_isom"/>
    <property type="match status" value="1"/>
</dbReference>
<reference evidence="5 6" key="1">
    <citation type="submission" date="2019-12" db="EMBL/GenBank/DDBJ databases">
        <title>Auraticoccus cholistani sp. nov., an actinomycete isolated from soil of Cholistan desert.</title>
        <authorList>
            <person name="Cheema M.T."/>
        </authorList>
    </citation>
    <scope>NUCLEOTIDE SEQUENCE [LARGE SCALE GENOMIC DNA]</scope>
    <source>
        <strain evidence="5 6">F435</strain>
    </source>
</reference>
<dbReference type="SUPFAM" id="SSF51182">
    <property type="entry name" value="RmlC-like cupins"/>
    <property type="match status" value="1"/>
</dbReference>
<evidence type="ECO:0000313" key="5">
    <source>
        <dbReference type="EMBL" id="MVA77267.1"/>
    </source>
</evidence>
<dbReference type="UniPathway" id="UPA00124"/>
<dbReference type="CDD" id="cd00438">
    <property type="entry name" value="cupin_RmlC"/>
    <property type="match status" value="1"/>
</dbReference>
<dbReference type="GO" id="GO:0000271">
    <property type="term" value="P:polysaccharide biosynthetic process"/>
    <property type="evidence" value="ECO:0007669"/>
    <property type="project" value="TreeGrafter"/>
</dbReference>
<dbReference type="Proteomes" id="UP000435304">
    <property type="component" value="Unassembled WGS sequence"/>
</dbReference>
<keyword evidence="6" id="KW-1185">Reference proteome</keyword>
<comment type="function">
    <text evidence="4">Catalyzes the epimerization of the C3' and C5'positions of dTDP-6-deoxy-D-xylo-4-hexulose, forming dTDP-6-deoxy-L-lyxo-4-hexulose.</text>
</comment>
<dbReference type="InterPro" id="IPR014710">
    <property type="entry name" value="RmlC-like_jellyroll"/>
</dbReference>
<evidence type="ECO:0000256" key="3">
    <source>
        <dbReference type="PIRSR" id="PIRSR600888-3"/>
    </source>
</evidence>
<comment type="similarity">
    <text evidence="1 4">Belongs to the dTDP-4-dehydrorhamnose 3,5-epimerase family.</text>
</comment>
<dbReference type="GO" id="GO:0008830">
    <property type="term" value="F:dTDP-4-dehydrorhamnose 3,5-epimerase activity"/>
    <property type="evidence" value="ECO:0007669"/>
    <property type="project" value="UniProtKB-UniRule"/>
</dbReference>
<evidence type="ECO:0000256" key="4">
    <source>
        <dbReference type="RuleBase" id="RU364069"/>
    </source>
</evidence>
<comment type="caution">
    <text evidence="5">The sequence shown here is derived from an EMBL/GenBank/DDBJ whole genome shotgun (WGS) entry which is preliminary data.</text>
</comment>
<name>A0A6A9UZI1_9ACTN</name>
<feature type="active site" description="Proton acceptor" evidence="2">
    <location>
        <position position="62"/>
    </location>
</feature>
<organism evidence="5 6">
    <name type="scientific">Auraticoccus cholistanensis</name>
    <dbReference type="NCBI Taxonomy" id="2656650"/>
    <lineage>
        <taxon>Bacteria</taxon>
        <taxon>Bacillati</taxon>
        <taxon>Actinomycetota</taxon>
        <taxon>Actinomycetes</taxon>
        <taxon>Propionibacteriales</taxon>
        <taxon>Propionibacteriaceae</taxon>
        <taxon>Auraticoccus</taxon>
    </lineage>
</organism>
<protein>
    <recommendedName>
        <fullName evidence="4">dTDP-4-dehydrorhamnose 3,5-epimerase</fullName>
        <ecNumber evidence="4">5.1.3.13</ecNumber>
    </recommendedName>
    <alternativeName>
        <fullName evidence="4">Thymidine diphospho-4-keto-rhamnose 3,5-epimerase</fullName>
    </alternativeName>
</protein>
<dbReference type="PANTHER" id="PTHR21047:SF2">
    <property type="entry name" value="THYMIDINE DIPHOSPHO-4-KETO-RHAMNOSE 3,5-EPIMERASE"/>
    <property type="match status" value="1"/>
</dbReference>
<feature type="site" description="Participates in a stacking interaction with the thymidine ring of dTDP-4-oxo-6-deoxyglucose" evidence="3">
    <location>
        <position position="138"/>
    </location>
</feature>
<comment type="subunit">
    <text evidence="4">Homodimer.</text>
</comment>
<accession>A0A6A9UZI1</accession>
<comment type="catalytic activity">
    <reaction evidence="4">
        <text>dTDP-4-dehydro-6-deoxy-alpha-D-glucose = dTDP-4-dehydro-beta-L-rhamnose</text>
        <dbReference type="Rhea" id="RHEA:16969"/>
        <dbReference type="ChEBI" id="CHEBI:57649"/>
        <dbReference type="ChEBI" id="CHEBI:62830"/>
        <dbReference type="EC" id="5.1.3.13"/>
    </reaction>
</comment>
<dbReference type="InterPro" id="IPR011051">
    <property type="entry name" value="RmlC_Cupin_sf"/>
</dbReference>
<keyword evidence="4 5" id="KW-0413">Isomerase</keyword>
<dbReference type="EC" id="5.1.3.13" evidence="4"/>
<sequence>MKISTTAIDGVAVIDLERREDDRGFFARTFCAEEFAAAGLEPVVDQCNLSGNHRAGTLRGMHLQVAPHPETKLVRCVRGAVLDVIVDLRPDSPTRLQHVAVELSADNRRALYVPAYFAHAYLTLVDDTEVMYQVTGRYEPSAERGLRHDDPALGIEWPLPVTTISAKDASWPLLTGAEAVPGPLARTGAQLQEVGR</sequence>
<feature type="active site" description="Proton donor" evidence="2">
    <location>
        <position position="132"/>
    </location>
</feature>
<proteinExistence type="inferred from homology"/>
<dbReference type="InterPro" id="IPR000888">
    <property type="entry name" value="RmlC-like"/>
</dbReference>
<dbReference type="AlphaFoldDB" id="A0A6A9UZI1"/>
<dbReference type="NCBIfam" id="TIGR01221">
    <property type="entry name" value="rmlC"/>
    <property type="match status" value="1"/>
</dbReference>
<dbReference type="EMBL" id="WPCU01000010">
    <property type="protein sequence ID" value="MVA77267.1"/>
    <property type="molecule type" value="Genomic_DNA"/>
</dbReference>
<gene>
    <name evidence="5" type="primary">rfbC</name>
    <name evidence="5" type="ORF">GC722_14725</name>
</gene>
<dbReference type="RefSeq" id="WP_197430187.1">
    <property type="nucleotide sequence ID" value="NZ_WPCU01000010.1"/>
</dbReference>
<comment type="pathway">
    <text evidence="4">Carbohydrate biosynthesis; dTDP-L-rhamnose biosynthesis.</text>
</comment>
<dbReference type="GO" id="GO:0005829">
    <property type="term" value="C:cytosol"/>
    <property type="evidence" value="ECO:0007669"/>
    <property type="project" value="TreeGrafter"/>
</dbReference>